<reference evidence="3" key="2">
    <citation type="submission" date="2020-09" db="EMBL/GenBank/DDBJ databases">
        <authorList>
            <person name="Sun Q."/>
            <person name="Zhou Y."/>
        </authorList>
    </citation>
    <scope>NUCLEOTIDE SEQUENCE</scope>
    <source>
        <strain evidence="3">CGMCC 1.12751</strain>
    </source>
</reference>
<keyword evidence="4" id="KW-1185">Reference proteome</keyword>
<dbReference type="SUPFAM" id="SSF53474">
    <property type="entry name" value="alpha/beta-Hydrolases"/>
    <property type="match status" value="1"/>
</dbReference>
<feature type="domain" description="Alpha/beta hydrolase fold-3" evidence="2">
    <location>
        <begin position="82"/>
        <end position="290"/>
    </location>
</feature>
<dbReference type="InterPro" id="IPR013094">
    <property type="entry name" value="AB_hydrolase_3"/>
</dbReference>
<dbReference type="PANTHER" id="PTHR48081:SF8">
    <property type="entry name" value="ALPHA_BETA HYDROLASE FOLD-3 DOMAIN-CONTAINING PROTEIN-RELATED"/>
    <property type="match status" value="1"/>
</dbReference>
<comment type="caution">
    <text evidence="3">The sequence shown here is derived from an EMBL/GenBank/DDBJ whole genome shotgun (WGS) entry which is preliminary data.</text>
</comment>
<dbReference type="AlphaFoldDB" id="A0A917GX28"/>
<reference evidence="3" key="1">
    <citation type="journal article" date="2014" name="Int. J. Syst. Evol. Microbiol.">
        <title>Complete genome sequence of Corynebacterium casei LMG S-19264T (=DSM 44701T), isolated from a smear-ripened cheese.</title>
        <authorList>
            <consortium name="US DOE Joint Genome Institute (JGI-PGF)"/>
            <person name="Walter F."/>
            <person name="Albersmeier A."/>
            <person name="Kalinowski J."/>
            <person name="Ruckert C."/>
        </authorList>
    </citation>
    <scope>NUCLEOTIDE SEQUENCE</scope>
    <source>
        <strain evidence="3">CGMCC 1.12751</strain>
    </source>
</reference>
<dbReference type="InterPro" id="IPR029058">
    <property type="entry name" value="AB_hydrolase_fold"/>
</dbReference>
<evidence type="ECO:0000313" key="4">
    <source>
        <dbReference type="Proteomes" id="UP000625976"/>
    </source>
</evidence>
<proteinExistence type="predicted"/>
<dbReference type="Gene3D" id="3.40.50.1820">
    <property type="entry name" value="alpha/beta hydrolase"/>
    <property type="match status" value="1"/>
</dbReference>
<dbReference type="RefSeq" id="WP_229736708.1">
    <property type="nucleotide sequence ID" value="NZ_BMFQ01000004.1"/>
</dbReference>
<evidence type="ECO:0000256" key="1">
    <source>
        <dbReference type="ARBA" id="ARBA00022801"/>
    </source>
</evidence>
<evidence type="ECO:0000259" key="2">
    <source>
        <dbReference type="Pfam" id="PF07859"/>
    </source>
</evidence>
<dbReference type="GO" id="GO:0016787">
    <property type="term" value="F:hydrolase activity"/>
    <property type="evidence" value="ECO:0007669"/>
    <property type="project" value="UniProtKB-KW"/>
</dbReference>
<gene>
    <name evidence="3" type="primary">aes</name>
    <name evidence="3" type="ORF">GCM10010976_33200</name>
</gene>
<accession>A0A917GX28</accession>
<name>A0A917GX28_9FLAO</name>
<sequence>MKNKIDKGLQSMYTPLKSFTYLASRNWGIKMMNFSARMFNGKKIKGLHNEERFIPSKNGGPDIRVRIFKPLNAKGKLPLLQYIHGGGYILGSPEMMPNLDIIKQFIEKRPCIVIAPAYRKALDAPYPAAFNDCYDTLLWAKENADELGIYDDNFMVAGHSGGGGLTAAVTLKARDTGDFNIAFQMPFYPMIDDLQNTNSAKEMTSVPVWNTKSNKKGWDSYLKDIRVNNKNVPAYAAAARNKDYTNFPPTISFVGDMEPFKDETIAYIDALKQEDIDVKFKLYKGAYHGFDAYVPNAQISKDAVKFTYDSFGEFYDKYMKL</sequence>
<evidence type="ECO:0000313" key="3">
    <source>
        <dbReference type="EMBL" id="GGG59777.1"/>
    </source>
</evidence>
<dbReference type="EMBL" id="BMFQ01000004">
    <property type="protein sequence ID" value="GGG59777.1"/>
    <property type="molecule type" value="Genomic_DNA"/>
</dbReference>
<protein>
    <submittedName>
        <fullName evidence="3">Esterase</fullName>
    </submittedName>
</protein>
<organism evidence="3 4">
    <name type="scientific">Bizionia arctica</name>
    <dbReference type="NCBI Taxonomy" id="1495645"/>
    <lineage>
        <taxon>Bacteria</taxon>
        <taxon>Pseudomonadati</taxon>
        <taxon>Bacteroidota</taxon>
        <taxon>Flavobacteriia</taxon>
        <taxon>Flavobacteriales</taxon>
        <taxon>Flavobacteriaceae</taxon>
        <taxon>Bizionia</taxon>
    </lineage>
</organism>
<keyword evidence="1" id="KW-0378">Hydrolase</keyword>
<dbReference type="PANTHER" id="PTHR48081">
    <property type="entry name" value="AB HYDROLASE SUPERFAMILY PROTEIN C4A8.06C"/>
    <property type="match status" value="1"/>
</dbReference>
<dbReference type="InterPro" id="IPR050300">
    <property type="entry name" value="GDXG_lipolytic_enzyme"/>
</dbReference>
<dbReference type="Proteomes" id="UP000625976">
    <property type="component" value="Unassembled WGS sequence"/>
</dbReference>
<dbReference type="Pfam" id="PF07859">
    <property type="entry name" value="Abhydrolase_3"/>
    <property type="match status" value="1"/>
</dbReference>